<dbReference type="SUPFAM" id="SSF54060">
    <property type="entry name" value="His-Me finger endonucleases"/>
    <property type="match status" value="1"/>
</dbReference>
<evidence type="ECO:0000313" key="1">
    <source>
        <dbReference type="EMBL" id="MDO6425345.1"/>
    </source>
</evidence>
<evidence type="ECO:0000313" key="2">
    <source>
        <dbReference type="Proteomes" id="UP001169760"/>
    </source>
</evidence>
<dbReference type="InterPro" id="IPR044925">
    <property type="entry name" value="His-Me_finger_sf"/>
</dbReference>
<feature type="non-terminal residue" evidence="1">
    <location>
        <position position="1"/>
    </location>
</feature>
<accession>A0AAW7XDS6</accession>
<gene>
    <name evidence="1" type="ORF">Q4521_22930</name>
</gene>
<name>A0AAW7XDS6_9GAMM</name>
<dbReference type="Proteomes" id="UP001169760">
    <property type="component" value="Unassembled WGS sequence"/>
</dbReference>
<dbReference type="EMBL" id="JAUOPB010000664">
    <property type="protein sequence ID" value="MDO6425345.1"/>
    <property type="molecule type" value="Genomic_DNA"/>
</dbReference>
<feature type="non-terminal residue" evidence="1">
    <location>
        <position position="76"/>
    </location>
</feature>
<protein>
    <submittedName>
        <fullName evidence="1">Peptidase</fullName>
    </submittedName>
</protein>
<organism evidence="1 2">
    <name type="scientific">Saccharophagus degradans</name>
    <dbReference type="NCBI Taxonomy" id="86304"/>
    <lineage>
        <taxon>Bacteria</taxon>
        <taxon>Pseudomonadati</taxon>
        <taxon>Pseudomonadota</taxon>
        <taxon>Gammaproteobacteria</taxon>
        <taxon>Cellvibrionales</taxon>
        <taxon>Cellvibrionaceae</taxon>
        <taxon>Saccharophagus</taxon>
    </lineage>
</organism>
<proteinExistence type="predicted"/>
<comment type="caution">
    <text evidence="1">The sequence shown here is derived from an EMBL/GenBank/DDBJ whole genome shotgun (WGS) entry which is preliminary data.</text>
</comment>
<reference evidence="1" key="1">
    <citation type="submission" date="2023-07" db="EMBL/GenBank/DDBJ databases">
        <title>Genome content predicts the carbon catabolic preferences of heterotrophic bacteria.</title>
        <authorList>
            <person name="Gralka M."/>
        </authorList>
    </citation>
    <scope>NUCLEOTIDE SEQUENCE</scope>
    <source>
        <strain evidence="1">I3M17_2</strain>
    </source>
</reference>
<sequence>TTILSYTDRHDYLYDADQDPDNSANVLLMYTGESRDKREWTSSLNPHSTQTFNTEHIYPQSFLDDDYREADLHNLR</sequence>
<dbReference type="AlphaFoldDB" id="A0AAW7XDS6"/>